<dbReference type="UniPathway" id="UPA00061">
    <property type="reaction ID" value="UER00516"/>
</dbReference>
<dbReference type="PANTHER" id="PTHR43463:SF1">
    <property type="entry name" value="NICOTINATE-NUCLEOTIDE--DIMETHYLBENZIMIDAZOLE PHOSPHORIBOSYLTRANSFERASE"/>
    <property type="match status" value="1"/>
</dbReference>
<dbReference type="Gene3D" id="1.10.1610.10">
    <property type="match status" value="1"/>
</dbReference>
<evidence type="ECO:0000256" key="4">
    <source>
        <dbReference type="ARBA" id="ARBA00015486"/>
    </source>
</evidence>
<comment type="catalytic activity">
    <reaction evidence="9">
        <text>5,6-dimethylbenzimidazole + nicotinate beta-D-ribonucleotide = alpha-ribazole 5'-phosphate + nicotinate + H(+)</text>
        <dbReference type="Rhea" id="RHEA:11196"/>
        <dbReference type="ChEBI" id="CHEBI:15378"/>
        <dbReference type="ChEBI" id="CHEBI:15890"/>
        <dbReference type="ChEBI" id="CHEBI:32544"/>
        <dbReference type="ChEBI" id="CHEBI:57502"/>
        <dbReference type="ChEBI" id="CHEBI:57918"/>
        <dbReference type="EC" id="2.4.2.21"/>
    </reaction>
</comment>
<organism evidence="10">
    <name type="scientific">invertebrate metagenome</name>
    <dbReference type="NCBI Taxonomy" id="1711999"/>
    <lineage>
        <taxon>unclassified sequences</taxon>
        <taxon>metagenomes</taxon>
        <taxon>organismal metagenomes</taxon>
    </lineage>
</organism>
<dbReference type="Gene3D" id="3.40.50.10210">
    <property type="match status" value="1"/>
</dbReference>
<evidence type="ECO:0000313" key="10">
    <source>
        <dbReference type="EMBL" id="VBB68845.1"/>
    </source>
</evidence>
<sequence>MLQAVQPVRTLDDFRALLKTLPGPDHAARSRAVAHESNLIKPPGALGRLEDLMAWLCAWQGRQPPRLDYPTVVVFAGNHGVATLGVSAYPAAVTAQMVDNFRAGGAAVNQLCRTFGATLLVRAIDLERPTANFVHTPAMTEDECVAALLEGMAAVPAGSDVLCVGEMGIANTTVAATICHGLFGGAADTWTGPGTGIVGEQLAAKAQVVARAVSLHRPAWRDAVDVLRYVGGRELAAIAGAVIAARLKRVPVLLDGYVCTAAAAVLEAFTTGALDHCVIAHVSAEPAHRHLCDRLGKRPLLDLSLRLGEASGAALALALLQGAIACHNGMATFGDASVSGPCQNQNVP</sequence>
<dbReference type="NCBIfam" id="NF000996">
    <property type="entry name" value="PRK00105.1"/>
    <property type="match status" value="1"/>
</dbReference>
<dbReference type="GO" id="GO:0009236">
    <property type="term" value="P:cobalamin biosynthetic process"/>
    <property type="evidence" value="ECO:0007669"/>
    <property type="project" value="UniProtKB-KW"/>
</dbReference>
<comment type="pathway">
    <text evidence="1">Nucleoside biosynthesis; alpha-ribazole biosynthesis; alpha-ribazole from 5,6-dimethylbenzimidazole: step 1/2.</text>
</comment>
<protein>
    <recommendedName>
        <fullName evidence="4">Nicotinate-nucleotide--dimethylbenzimidazole phosphoribosyltransferase</fullName>
        <ecNumber evidence="3">2.4.2.21</ecNumber>
    </recommendedName>
    <alternativeName>
        <fullName evidence="8">N(1)-alpha-phosphoribosyltransferase</fullName>
    </alternativeName>
</protein>
<name>A0A484H680_9ZZZZ</name>
<dbReference type="InterPro" id="IPR036087">
    <property type="entry name" value="Nict_dMeBzImd_PRibTrfase_sf"/>
</dbReference>
<dbReference type="InterPro" id="IPR023195">
    <property type="entry name" value="Nict_dMeBzImd_PRibTrfase_N"/>
</dbReference>
<evidence type="ECO:0000256" key="2">
    <source>
        <dbReference type="ARBA" id="ARBA00007110"/>
    </source>
</evidence>
<dbReference type="EMBL" id="LR026963">
    <property type="protein sequence ID" value="VBB68845.1"/>
    <property type="molecule type" value="Genomic_DNA"/>
</dbReference>
<accession>A0A484H680</accession>
<keyword evidence="6 10" id="KW-0328">Glycosyltransferase</keyword>
<dbReference type="AlphaFoldDB" id="A0A484H680"/>
<evidence type="ECO:0000256" key="6">
    <source>
        <dbReference type="ARBA" id="ARBA00022676"/>
    </source>
</evidence>
<comment type="similarity">
    <text evidence="2">Belongs to the CobT family.</text>
</comment>
<proteinExistence type="inferred from homology"/>
<dbReference type="NCBIfam" id="TIGR03160">
    <property type="entry name" value="cobT_DBIPRT"/>
    <property type="match status" value="1"/>
</dbReference>
<evidence type="ECO:0000256" key="5">
    <source>
        <dbReference type="ARBA" id="ARBA00022573"/>
    </source>
</evidence>
<keyword evidence="5" id="KW-0169">Cobalamin biosynthesis</keyword>
<evidence type="ECO:0000256" key="8">
    <source>
        <dbReference type="ARBA" id="ARBA00030686"/>
    </source>
</evidence>
<dbReference type="InterPro" id="IPR003200">
    <property type="entry name" value="Nict_dMeBzImd_PRibTrfase"/>
</dbReference>
<dbReference type="HAMAP" id="MF_00230">
    <property type="entry name" value="CobT"/>
    <property type="match status" value="1"/>
</dbReference>
<reference evidence="10" key="1">
    <citation type="submission" date="2018-10" db="EMBL/GenBank/DDBJ databases">
        <authorList>
            <person name="Gruber-Vodicka H."/>
            <person name="Jaeckle O."/>
        </authorList>
    </citation>
    <scope>NUCLEOTIDE SEQUENCE</scope>
</reference>
<gene>
    <name evidence="10" type="ORF">RIEGSTA812A_PEG_318</name>
</gene>
<evidence type="ECO:0000256" key="1">
    <source>
        <dbReference type="ARBA" id="ARBA00005049"/>
    </source>
</evidence>
<dbReference type="PANTHER" id="PTHR43463">
    <property type="entry name" value="NICOTINATE-NUCLEOTIDE--DIMETHYLBENZIMIDAZOLE PHOSPHORIBOSYLTRANSFERASE"/>
    <property type="match status" value="1"/>
</dbReference>
<dbReference type="EC" id="2.4.2.21" evidence="3"/>
<evidence type="ECO:0000256" key="3">
    <source>
        <dbReference type="ARBA" id="ARBA00011991"/>
    </source>
</evidence>
<dbReference type="Pfam" id="PF02277">
    <property type="entry name" value="DBI_PRT"/>
    <property type="match status" value="1"/>
</dbReference>
<dbReference type="InterPro" id="IPR017846">
    <property type="entry name" value="Nict_dMeBzImd_PRibTrfase_bact"/>
</dbReference>
<dbReference type="GO" id="GO:0008939">
    <property type="term" value="F:nicotinate-nucleotide-dimethylbenzimidazole phosphoribosyltransferase activity"/>
    <property type="evidence" value="ECO:0007669"/>
    <property type="project" value="UniProtKB-EC"/>
</dbReference>
<evidence type="ECO:0000256" key="9">
    <source>
        <dbReference type="ARBA" id="ARBA00047340"/>
    </source>
</evidence>
<dbReference type="SUPFAM" id="SSF52733">
    <property type="entry name" value="Nicotinate mononucleotide:5,6-dimethylbenzimidazole phosphoribosyltransferase (CobT)"/>
    <property type="match status" value="1"/>
</dbReference>
<dbReference type="CDD" id="cd02439">
    <property type="entry name" value="DMB-PRT_CobT"/>
    <property type="match status" value="1"/>
</dbReference>
<evidence type="ECO:0000256" key="7">
    <source>
        <dbReference type="ARBA" id="ARBA00022679"/>
    </source>
</evidence>
<keyword evidence="7 10" id="KW-0808">Transferase</keyword>